<evidence type="ECO:0000259" key="7">
    <source>
        <dbReference type="Pfam" id="PF00460"/>
    </source>
</evidence>
<comment type="subcellular location">
    <subcellularLocation>
        <location evidence="1 6">Bacterial flagellum basal body</location>
    </subcellularLocation>
</comment>
<name>A0AAW9CWQ3_BURTH</name>
<evidence type="ECO:0000256" key="2">
    <source>
        <dbReference type="ARBA" id="ARBA00009677"/>
    </source>
</evidence>
<evidence type="ECO:0000256" key="6">
    <source>
        <dbReference type="PIRNR" id="PIRNR002889"/>
    </source>
</evidence>
<comment type="function">
    <text evidence="5 6">Structural component of flagellum, the bacterial motility apparatus. Part of the rod structure of flagellar basal body.</text>
</comment>
<protein>
    <recommendedName>
        <fullName evidence="3 6">Flagellar basal body rod protein FlgB</fullName>
    </recommendedName>
</protein>
<accession>A0AAW9CWQ3</accession>
<dbReference type="Proteomes" id="UP001272137">
    <property type="component" value="Unassembled WGS sequence"/>
</dbReference>
<dbReference type="Pfam" id="PF00460">
    <property type="entry name" value="Flg_bb_rod"/>
    <property type="match status" value="1"/>
</dbReference>
<dbReference type="InterPro" id="IPR019776">
    <property type="entry name" value="Flagellar_basal_body_rod_CS"/>
</dbReference>
<dbReference type="EMBL" id="QXCT01000001">
    <property type="protein sequence ID" value="MDW9253247.1"/>
    <property type="molecule type" value="Genomic_DNA"/>
</dbReference>
<proteinExistence type="inferred from homology"/>
<feature type="domain" description="Flagellar basal body rod protein N-terminal" evidence="7">
    <location>
        <begin position="19"/>
        <end position="46"/>
    </location>
</feature>
<evidence type="ECO:0000313" key="9">
    <source>
        <dbReference type="Proteomes" id="UP001272137"/>
    </source>
</evidence>
<evidence type="ECO:0000256" key="5">
    <source>
        <dbReference type="ARBA" id="ARBA00024934"/>
    </source>
</evidence>
<evidence type="ECO:0000256" key="1">
    <source>
        <dbReference type="ARBA" id="ARBA00004117"/>
    </source>
</evidence>
<keyword evidence="8" id="KW-0966">Cell projection</keyword>
<dbReference type="NCBIfam" id="TIGR01396">
    <property type="entry name" value="FlgB"/>
    <property type="match status" value="1"/>
</dbReference>
<dbReference type="InterPro" id="IPR001444">
    <property type="entry name" value="Flag_bb_rod_N"/>
</dbReference>
<evidence type="ECO:0000256" key="4">
    <source>
        <dbReference type="ARBA" id="ARBA00023143"/>
    </source>
</evidence>
<dbReference type="PROSITE" id="PS00588">
    <property type="entry name" value="FLAGELLA_BB_ROD"/>
    <property type="match status" value="1"/>
</dbReference>
<keyword evidence="8" id="KW-0969">Cilium</keyword>
<gene>
    <name evidence="8" type="ORF">C7S16_5862</name>
</gene>
<dbReference type="GO" id="GO:0030694">
    <property type="term" value="C:bacterial-type flagellum basal body, rod"/>
    <property type="evidence" value="ECO:0007669"/>
    <property type="project" value="InterPro"/>
</dbReference>
<sequence length="131" mass="13757">MYSKEHDMAFDLASGLDLHPTALKLRAERTKIIASNLANLDTPGYQAQDLDFKRSLAEAAGGGAGARLGDALAGGVTLGYRVPYQAAQDGNTVELGVEQAAFAQNAIDFQMSLTFLNAKIKGLQTAITGNA</sequence>
<dbReference type="PANTHER" id="PTHR30435:SF12">
    <property type="entry name" value="FLAGELLAR BASAL BODY ROD PROTEIN FLGB"/>
    <property type="match status" value="1"/>
</dbReference>
<evidence type="ECO:0000313" key="8">
    <source>
        <dbReference type="EMBL" id="MDW9253247.1"/>
    </source>
</evidence>
<dbReference type="InterPro" id="IPR006300">
    <property type="entry name" value="FlgB"/>
</dbReference>
<comment type="caution">
    <text evidence="8">The sequence shown here is derived from an EMBL/GenBank/DDBJ whole genome shotgun (WGS) entry which is preliminary data.</text>
</comment>
<dbReference type="AlphaFoldDB" id="A0AAW9CWQ3"/>
<keyword evidence="8" id="KW-0282">Flagellum</keyword>
<comment type="similarity">
    <text evidence="2 6">Belongs to the flagella basal body rod proteins family.</text>
</comment>
<organism evidence="8 9">
    <name type="scientific">Burkholderia thailandensis</name>
    <dbReference type="NCBI Taxonomy" id="57975"/>
    <lineage>
        <taxon>Bacteria</taxon>
        <taxon>Pseudomonadati</taxon>
        <taxon>Pseudomonadota</taxon>
        <taxon>Betaproteobacteria</taxon>
        <taxon>Burkholderiales</taxon>
        <taxon>Burkholderiaceae</taxon>
        <taxon>Burkholderia</taxon>
        <taxon>pseudomallei group</taxon>
    </lineage>
</organism>
<evidence type="ECO:0000256" key="3">
    <source>
        <dbReference type="ARBA" id="ARBA00014376"/>
    </source>
</evidence>
<reference evidence="8" key="1">
    <citation type="submission" date="2018-08" db="EMBL/GenBank/DDBJ databases">
        <title>Identification of Burkholderia cepacia strains that express a Burkholderia pseudomallei-like capsular polysaccharide.</title>
        <authorList>
            <person name="Burtnick M.N."/>
            <person name="Vongsouvath M."/>
            <person name="Newton P."/>
            <person name="Wuthiekanun V."/>
            <person name="Limmathurotsakul D."/>
            <person name="Brett P.J."/>
            <person name="Chantratita N."/>
            <person name="Dance D.A."/>
        </authorList>
    </citation>
    <scope>NUCLEOTIDE SEQUENCE</scope>
    <source>
        <strain evidence="8">SBXCC001</strain>
    </source>
</reference>
<dbReference type="PIRSF" id="PIRSF002889">
    <property type="entry name" value="Rod_FlgB"/>
    <property type="match status" value="1"/>
</dbReference>
<keyword evidence="4 6" id="KW-0975">Bacterial flagellum</keyword>
<dbReference type="GO" id="GO:0071978">
    <property type="term" value="P:bacterial-type flagellum-dependent swarming motility"/>
    <property type="evidence" value="ECO:0007669"/>
    <property type="project" value="TreeGrafter"/>
</dbReference>
<dbReference type="PANTHER" id="PTHR30435">
    <property type="entry name" value="FLAGELLAR PROTEIN"/>
    <property type="match status" value="1"/>
</dbReference>
<comment type="subunit">
    <text evidence="6">The basal body constitutes a major portion of the flagellar organelle and consists of a number of rings mounted on a central rod.</text>
</comment>